<gene>
    <name evidence="1" type="ORF">S12H4_52155</name>
</gene>
<dbReference type="EMBL" id="BARW01033051">
    <property type="protein sequence ID" value="GAJ05637.1"/>
    <property type="molecule type" value="Genomic_DNA"/>
</dbReference>
<proteinExistence type="predicted"/>
<protein>
    <submittedName>
        <fullName evidence="1">Uncharacterized protein</fullName>
    </submittedName>
</protein>
<evidence type="ECO:0000313" key="1">
    <source>
        <dbReference type="EMBL" id="GAJ05637.1"/>
    </source>
</evidence>
<organism evidence="1">
    <name type="scientific">marine sediment metagenome</name>
    <dbReference type="NCBI Taxonomy" id="412755"/>
    <lineage>
        <taxon>unclassified sequences</taxon>
        <taxon>metagenomes</taxon>
        <taxon>ecological metagenomes</taxon>
    </lineage>
</organism>
<dbReference type="AlphaFoldDB" id="X1UPV2"/>
<sequence>MSNMKTLDNIFKGIENLTMGVPADWDKIEYIVLQVLRADHDGKAYFQISEEDRETVVKKARNILIGEETL</sequence>
<name>X1UPV2_9ZZZZ</name>
<accession>X1UPV2</accession>
<reference evidence="1" key="1">
    <citation type="journal article" date="2014" name="Front. Microbiol.">
        <title>High frequency of phylogenetically diverse reductive dehalogenase-homologous genes in deep subseafloor sedimentary metagenomes.</title>
        <authorList>
            <person name="Kawai M."/>
            <person name="Futagami T."/>
            <person name="Toyoda A."/>
            <person name="Takaki Y."/>
            <person name="Nishi S."/>
            <person name="Hori S."/>
            <person name="Arai W."/>
            <person name="Tsubouchi T."/>
            <person name="Morono Y."/>
            <person name="Uchiyama I."/>
            <person name="Ito T."/>
            <person name="Fujiyama A."/>
            <person name="Inagaki F."/>
            <person name="Takami H."/>
        </authorList>
    </citation>
    <scope>NUCLEOTIDE SEQUENCE</scope>
    <source>
        <strain evidence="1">Expedition CK06-06</strain>
    </source>
</reference>
<comment type="caution">
    <text evidence="1">The sequence shown here is derived from an EMBL/GenBank/DDBJ whole genome shotgun (WGS) entry which is preliminary data.</text>
</comment>